<evidence type="ECO:0000313" key="11">
    <source>
        <dbReference type="Proteomes" id="UP000298636"/>
    </source>
</evidence>
<dbReference type="PROSITE" id="PS50861">
    <property type="entry name" value="AA_TRNA_LIGASE_II_GLYAB"/>
    <property type="match status" value="1"/>
</dbReference>
<dbReference type="Pfam" id="PF02091">
    <property type="entry name" value="tRNA-synt_2e"/>
    <property type="match status" value="1"/>
</dbReference>
<keyword evidence="11" id="KW-1185">Reference proteome</keyword>
<evidence type="ECO:0000256" key="1">
    <source>
        <dbReference type="ARBA" id="ARBA00008226"/>
    </source>
</evidence>
<dbReference type="Gene3D" id="3.30.930.10">
    <property type="entry name" value="Bira Bifunctional Protein, Domain 2"/>
    <property type="match status" value="1"/>
</dbReference>
<dbReference type="Proteomes" id="UP000298636">
    <property type="component" value="Chromosome"/>
</dbReference>
<dbReference type="FunFam" id="3.30.930.10:FF:000006">
    <property type="entry name" value="Glycine--tRNA ligase alpha subunit"/>
    <property type="match status" value="1"/>
</dbReference>
<evidence type="ECO:0000256" key="2">
    <source>
        <dbReference type="ARBA" id="ARBA00011209"/>
    </source>
</evidence>
<evidence type="ECO:0000256" key="5">
    <source>
        <dbReference type="ARBA" id="ARBA00022840"/>
    </source>
</evidence>
<keyword evidence="6 9" id="KW-0648">Protein biosynthesis</keyword>
<dbReference type="InterPro" id="IPR002310">
    <property type="entry name" value="Gly-tRNA_ligase_asu"/>
</dbReference>
<evidence type="ECO:0000256" key="3">
    <source>
        <dbReference type="ARBA" id="ARBA00022598"/>
    </source>
</evidence>
<dbReference type="AlphaFoldDB" id="A0A4D6YKB8"/>
<dbReference type="OrthoDB" id="9802183at2"/>
<keyword evidence="3 9" id="KW-0436">Ligase</keyword>
<dbReference type="SUPFAM" id="SSF55681">
    <property type="entry name" value="Class II aaRS and biotin synthetases"/>
    <property type="match status" value="1"/>
</dbReference>
<accession>A0A4D6YKB8</accession>
<dbReference type="PRINTS" id="PR01044">
    <property type="entry name" value="TRNASYNTHGA"/>
</dbReference>
<gene>
    <name evidence="9 10" type="primary">glyQ</name>
    <name evidence="10" type="ORF">D9V79_00440</name>
</gene>
<sequence length="307" mass="36282">MNTKNTTTCHNLILKLQQFWSQHGCIIMQPIDITVGAGTFHYHTFLKAIGPEPLNMAYLQTSRRPTDGRYGQNPNRLQQYYQFQVVIKPAPKNIQLLYLQSLKNINLNPIQNDIRFIEDNWENPTLGAWGIGWEIWLNGMEITQFTYFQQIGGLNCDPVTVEITYGIERIAMNLQNVNTIYEIVWDKNKFHQITYKELFYQNEIEQSIYNFQHSNIHTLSNLFNQHLLESERLLLLKPKLIVPAYEHILYATHNFNLIDAKQIISNTERKQYISKIRKISTKIAKCYYKFRKKKGFPLLYSRQNKNE</sequence>
<dbReference type="NCBIfam" id="TIGR00388">
    <property type="entry name" value="glyQ"/>
    <property type="match status" value="1"/>
</dbReference>
<dbReference type="GO" id="GO:0005829">
    <property type="term" value="C:cytosol"/>
    <property type="evidence" value="ECO:0007669"/>
    <property type="project" value="TreeGrafter"/>
</dbReference>
<dbReference type="RefSeq" id="WP_158351620.1">
    <property type="nucleotide sequence ID" value="NZ_CP032998.1"/>
</dbReference>
<evidence type="ECO:0000256" key="4">
    <source>
        <dbReference type="ARBA" id="ARBA00022741"/>
    </source>
</evidence>
<dbReference type="GO" id="GO:0005524">
    <property type="term" value="F:ATP binding"/>
    <property type="evidence" value="ECO:0007669"/>
    <property type="project" value="UniProtKB-UniRule"/>
</dbReference>
<dbReference type="PANTHER" id="PTHR30075:SF2">
    <property type="entry name" value="GLYCINE--TRNA LIGASE, CHLOROPLASTIC_MITOCHONDRIAL 2"/>
    <property type="match status" value="1"/>
</dbReference>
<reference evidence="10 11" key="1">
    <citation type="submission" date="2018-10" db="EMBL/GenBank/DDBJ databases">
        <title>Comparative functional genomics of the obligate endosymbiont Buchnera aphidicola.</title>
        <authorList>
            <person name="Chong R.A."/>
        </authorList>
    </citation>
    <scope>NUCLEOTIDE SEQUENCE [LARGE SCALE GENOMIC DNA]</scope>
    <source>
        <strain evidence="10 11">Ssp</strain>
    </source>
</reference>
<keyword evidence="5 9" id="KW-0067">ATP-binding</keyword>
<evidence type="ECO:0000313" key="10">
    <source>
        <dbReference type="EMBL" id="QCI26280.1"/>
    </source>
</evidence>
<evidence type="ECO:0000256" key="8">
    <source>
        <dbReference type="ARBA" id="ARBA00047937"/>
    </source>
</evidence>
<dbReference type="EMBL" id="CP032998">
    <property type="protein sequence ID" value="QCI26280.1"/>
    <property type="molecule type" value="Genomic_DNA"/>
</dbReference>
<comment type="catalytic activity">
    <reaction evidence="8 9">
        <text>tRNA(Gly) + glycine + ATP = glycyl-tRNA(Gly) + AMP + diphosphate</text>
        <dbReference type="Rhea" id="RHEA:16013"/>
        <dbReference type="Rhea" id="RHEA-COMP:9664"/>
        <dbReference type="Rhea" id="RHEA-COMP:9683"/>
        <dbReference type="ChEBI" id="CHEBI:30616"/>
        <dbReference type="ChEBI" id="CHEBI:33019"/>
        <dbReference type="ChEBI" id="CHEBI:57305"/>
        <dbReference type="ChEBI" id="CHEBI:78442"/>
        <dbReference type="ChEBI" id="CHEBI:78522"/>
        <dbReference type="ChEBI" id="CHEBI:456215"/>
        <dbReference type="EC" id="6.1.1.14"/>
    </reaction>
</comment>
<comment type="similarity">
    <text evidence="1 9">Belongs to the class-II aminoacyl-tRNA synthetase family.</text>
</comment>
<keyword evidence="7 9" id="KW-0030">Aminoacyl-tRNA synthetase</keyword>
<evidence type="ECO:0000256" key="9">
    <source>
        <dbReference type="HAMAP-Rule" id="MF_00254"/>
    </source>
</evidence>
<dbReference type="PANTHER" id="PTHR30075">
    <property type="entry name" value="GLYCYL-TRNA SYNTHETASE"/>
    <property type="match status" value="1"/>
</dbReference>
<dbReference type="EC" id="6.1.1.14" evidence="9"/>
<evidence type="ECO:0000256" key="7">
    <source>
        <dbReference type="ARBA" id="ARBA00023146"/>
    </source>
</evidence>
<dbReference type="HAMAP" id="MF_00254">
    <property type="entry name" value="Gly_tRNA_synth_alpha"/>
    <property type="match status" value="1"/>
</dbReference>
<name>A0A4D6YKB8_9GAMM</name>
<dbReference type="InterPro" id="IPR006194">
    <property type="entry name" value="Gly-tRNA-synth_heterodimer"/>
</dbReference>
<comment type="subcellular location">
    <subcellularLocation>
        <location evidence="9">Cytoplasm</location>
    </subcellularLocation>
</comment>
<evidence type="ECO:0000256" key="6">
    <source>
        <dbReference type="ARBA" id="ARBA00022917"/>
    </source>
</evidence>
<protein>
    <recommendedName>
        <fullName evidence="9">Glycine--tRNA ligase alpha subunit</fullName>
        <ecNumber evidence="9">6.1.1.14</ecNumber>
    </recommendedName>
    <alternativeName>
        <fullName evidence="9">Glycyl-tRNA synthetase alpha subunit</fullName>
        <shortName evidence="9">GlyRS</shortName>
    </alternativeName>
</protein>
<dbReference type="InterPro" id="IPR045864">
    <property type="entry name" value="aa-tRNA-synth_II/BPL/LPL"/>
</dbReference>
<proteinExistence type="inferred from homology"/>
<comment type="subunit">
    <text evidence="2 9">Tetramer of two alpha and two beta subunits.</text>
</comment>
<keyword evidence="9" id="KW-0963">Cytoplasm</keyword>
<organism evidence="10 11">
    <name type="scientific">Buchnera aphidicola</name>
    <name type="common">Stegophylla sp.</name>
    <dbReference type="NCBI Taxonomy" id="2315800"/>
    <lineage>
        <taxon>Bacteria</taxon>
        <taxon>Pseudomonadati</taxon>
        <taxon>Pseudomonadota</taxon>
        <taxon>Gammaproteobacteria</taxon>
        <taxon>Enterobacterales</taxon>
        <taxon>Erwiniaceae</taxon>
        <taxon>Buchnera</taxon>
    </lineage>
</organism>
<dbReference type="NCBIfam" id="NF006827">
    <property type="entry name" value="PRK09348.1"/>
    <property type="match status" value="1"/>
</dbReference>
<keyword evidence="4 9" id="KW-0547">Nucleotide-binding</keyword>
<dbReference type="GO" id="GO:0004820">
    <property type="term" value="F:glycine-tRNA ligase activity"/>
    <property type="evidence" value="ECO:0007669"/>
    <property type="project" value="UniProtKB-UniRule"/>
</dbReference>
<dbReference type="GO" id="GO:0006426">
    <property type="term" value="P:glycyl-tRNA aminoacylation"/>
    <property type="evidence" value="ECO:0007669"/>
    <property type="project" value="UniProtKB-UniRule"/>
</dbReference>
<dbReference type="Gene3D" id="1.20.58.180">
    <property type="entry name" value="Class II aaRS and biotin synthetases, domain 2"/>
    <property type="match status" value="1"/>
</dbReference>